<dbReference type="Pfam" id="PF04972">
    <property type="entry name" value="BON"/>
    <property type="match status" value="1"/>
</dbReference>
<feature type="compositionally biased region" description="Polar residues" evidence="1">
    <location>
        <begin position="44"/>
        <end position="53"/>
    </location>
</feature>
<evidence type="ECO:0000313" key="4">
    <source>
        <dbReference type="EMBL" id="QOY86722.1"/>
    </source>
</evidence>
<sequence length="127" mass="13550">MRYKTAVVTVFFCAAAAIGYGQTPSTTAPKADNTKVNKRDRNAGQATADQQKTNEGDQALTQKIRQAVMADKTLSTYAHNVKIISQNGVVTLKGPVKTEAEKKSIVAKAVEATGDASKVTDQISIKH</sequence>
<dbReference type="AlphaFoldDB" id="A0A7S7SI75"/>
<dbReference type="EMBL" id="CP063849">
    <property type="protein sequence ID" value="QOY86722.1"/>
    <property type="molecule type" value="Genomic_DNA"/>
</dbReference>
<feature type="signal peptide" evidence="2">
    <location>
        <begin position="1"/>
        <end position="19"/>
    </location>
</feature>
<dbReference type="InterPro" id="IPR007055">
    <property type="entry name" value="BON_dom"/>
</dbReference>
<protein>
    <submittedName>
        <fullName evidence="4">BON domain-containing protein</fullName>
    </submittedName>
</protein>
<evidence type="ECO:0000256" key="2">
    <source>
        <dbReference type="SAM" id="SignalP"/>
    </source>
</evidence>
<proteinExistence type="predicted"/>
<accession>A0A7S7SI75</accession>
<keyword evidence="2" id="KW-0732">Signal</keyword>
<evidence type="ECO:0000313" key="5">
    <source>
        <dbReference type="Proteomes" id="UP000593892"/>
    </source>
</evidence>
<reference evidence="4 5" key="1">
    <citation type="submission" date="2020-10" db="EMBL/GenBank/DDBJ databases">
        <title>Complete genome sequence of Paludibaculum fermentans P105T, a facultatively anaerobic acidobacterium capable of dissimilatory Fe(III) reduction.</title>
        <authorList>
            <person name="Dedysh S.N."/>
            <person name="Beletsky A.V."/>
            <person name="Kulichevskaya I.S."/>
            <person name="Mardanov A.V."/>
            <person name="Ravin N.V."/>
        </authorList>
    </citation>
    <scope>NUCLEOTIDE SEQUENCE [LARGE SCALE GENOMIC DNA]</scope>
    <source>
        <strain evidence="4 5">P105</strain>
    </source>
</reference>
<feature type="chain" id="PRO_5032567992" evidence="2">
    <location>
        <begin position="20"/>
        <end position="127"/>
    </location>
</feature>
<evidence type="ECO:0000256" key="1">
    <source>
        <dbReference type="SAM" id="MobiDB-lite"/>
    </source>
</evidence>
<dbReference type="Proteomes" id="UP000593892">
    <property type="component" value="Chromosome"/>
</dbReference>
<dbReference type="Gene3D" id="3.30.1340.30">
    <property type="match status" value="1"/>
</dbReference>
<feature type="region of interest" description="Disordered" evidence="1">
    <location>
        <begin position="23"/>
        <end position="57"/>
    </location>
</feature>
<evidence type="ECO:0000259" key="3">
    <source>
        <dbReference type="PROSITE" id="PS50914"/>
    </source>
</evidence>
<name>A0A7S7SI75_PALFE</name>
<feature type="compositionally biased region" description="Basic and acidic residues" evidence="1">
    <location>
        <begin position="32"/>
        <end position="42"/>
    </location>
</feature>
<dbReference type="RefSeq" id="WP_194448391.1">
    <property type="nucleotide sequence ID" value="NZ_CP063849.1"/>
</dbReference>
<dbReference type="PROSITE" id="PS50914">
    <property type="entry name" value="BON"/>
    <property type="match status" value="1"/>
</dbReference>
<keyword evidence="5" id="KW-1185">Reference proteome</keyword>
<feature type="domain" description="BON" evidence="3">
    <location>
        <begin position="56"/>
        <end position="127"/>
    </location>
</feature>
<dbReference type="KEGG" id="pfer:IRI77_28640"/>
<organism evidence="4 5">
    <name type="scientific">Paludibaculum fermentans</name>
    <dbReference type="NCBI Taxonomy" id="1473598"/>
    <lineage>
        <taxon>Bacteria</taxon>
        <taxon>Pseudomonadati</taxon>
        <taxon>Acidobacteriota</taxon>
        <taxon>Terriglobia</taxon>
        <taxon>Bryobacterales</taxon>
        <taxon>Bryobacteraceae</taxon>
        <taxon>Paludibaculum</taxon>
    </lineage>
</organism>
<gene>
    <name evidence="4" type="ORF">IRI77_28640</name>
</gene>